<feature type="compositionally biased region" description="Basic and acidic residues" evidence="1">
    <location>
        <begin position="144"/>
        <end position="154"/>
    </location>
</feature>
<name>A0A9W9ZR36_9CNID</name>
<dbReference type="GO" id="GO:0043130">
    <property type="term" value="F:ubiquitin binding"/>
    <property type="evidence" value="ECO:0007669"/>
    <property type="project" value="InterPro"/>
</dbReference>
<feature type="region of interest" description="Disordered" evidence="1">
    <location>
        <begin position="238"/>
        <end position="354"/>
    </location>
</feature>
<feature type="compositionally biased region" description="Polar residues" evidence="1">
    <location>
        <begin position="311"/>
        <end position="327"/>
    </location>
</feature>
<dbReference type="Proteomes" id="UP001163046">
    <property type="component" value="Unassembled WGS sequence"/>
</dbReference>
<feature type="domain" description="CUE" evidence="2">
    <location>
        <begin position="16"/>
        <end position="58"/>
    </location>
</feature>
<dbReference type="AlphaFoldDB" id="A0A9W9ZR36"/>
<keyword evidence="4" id="KW-1185">Reference proteome</keyword>
<dbReference type="InterPro" id="IPR003892">
    <property type="entry name" value="CUE"/>
</dbReference>
<protein>
    <recommendedName>
        <fullName evidence="2">CUE domain-containing protein</fullName>
    </recommendedName>
</protein>
<evidence type="ECO:0000259" key="2">
    <source>
        <dbReference type="PROSITE" id="PS51140"/>
    </source>
</evidence>
<dbReference type="CDD" id="cd14376">
    <property type="entry name" value="CUE_AUP1_AMFR_like"/>
    <property type="match status" value="1"/>
</dbReference>
<gene>
    <name evidence="3" type="ORF">OS493_010675</name>
</gene>
<feature type="region of interest" description="Disordered" evidence="1">
    <location>
        <begin position="77"/>
        <end position="125"/>
    </location>
</feature>
<dbReference type="Gene3D" id="1.10.8.10">
    <property type="entry name" value="DNA helicase RuvA subunit, C-terminal domain"/>
    <property type="match status" value="1"/>
</dbReference>
<dbReference type="PROSITE" id="PS51140">
    <property type="entry name" value="CUE"/>
    <property type="match status" value="1"/>
</dbReference>
<reference evidence="3" key="1">
    <citation type="submission" date="2023-01" db="EMBL/GenBank/DDBJ databases">
        <title>Genome assembly of the deep-sea coral Lophelia pertusa.</title>
        <authorList>
            <person name="Herrera S."/>
            <person name="Cordes E."/>
        </authorList>
    </citation>
    <scope>NUCLEOTIDE SEQUENCE</scope>
    <source>
        <strain evidence="3">USNM1676648</strain>
        <tissue evidence="3">Polyp</tissue>
    </source>
</reference>
<comment type="caution">
    <text evidence="3">The sequence shown here is derived from an EMBL/GenBank/DDBJ whole genome shotgun (WGS) entry which is preliminary data.</text>
</comment>
<dbReference type="EMBL" id="MU825877">
    <property type="protein sequence ID" value="KAJ7386271.1"/>
    <property type="molecule type" value="Genomic_DNA"/>
</dbReference>
<feature type="region of interest" description="Disordered" evidence="1">
    <location>
        <begin position="142"/>
        <end position="216"/>
    </location>
</feature>
<evidence type="ECO:0000313" key="3">
    <source>
        <dbReference type="EMBL" id="KAJ7386271.1"/>
    </source>
</evidence>
<feature type="compositionally biased region" description="Polar residues" evidence="1">
    <location>
        <begin position="86"/>
        <end position="99"/>
    </location>
</feature>
<feature type="compositionally biased region" description="Basic and acidic residues" evidence="1">
    <location>
        <begin position="247"/>
        <end position="264"/>
    </location>
</feature>
<evidence type="ECO:0000313" key="4">
    <source>
        <dbReference type="Proteomes" id="UP001163046"/>
    </source>
</evidence>
<sequence length="354" mass="39815">MSEMEDEVFSSPYKPVPQSMIDNVMSICPHVDPKDVAKDLVITGSATRTINRILDGQFPAVVNIDVGVENTLLDTRPQDPVERHAVNQSVISKNSTMSVNRGKLKSNADSSDTDVYTDTDDDDDDDIMIVQEERKSLFSALKSRMNDRESEKRCTQQSKSSAGRPTARETSYRMDEDTCSKKRSTKNKRTSSIVDLSFSDDDKQEEYHNNQNNNYLHSYATKTQTTDQGDCVLIEAQKQQTNKARPLQKEKNAGKEYSEKHGRNFVESSPSNHDTDSCEDNDDLPCILPSSSHSGRSSHYSCTSYPSSCTDNNYKSSDSQVQGSNLESQDDSQIPMKRKKDQQRKSQDRGMTLL</sequence>
<evidence type="ECO:0000256" key="1">
    <source>
        <dbReference type="SAM" id="MobiDB-lite"/>
    </source>
</evidence>
<proteinExistence type="predicted"/>
<organism evidence="3 4">
    <name type="scientific">Desmophyllum pertusum</name>
    <dbReference type="NCBI Taxonomy" id="174260"/>
    <lineage>
        <taxon>Eukaryota</taxon>
        <taxon>Metazoa</taxon>
        <taxon>Cnidaria</taxon>
        <taxon>Anthozoa</taxon>
        <taxon>Hexacorallia</taxon>
        <taxon>Scleractinia</taxon>
        <taxon>Caryophylliina</taxon>
        <taxon>Caryophylliidae</taxon>
        <taxon>Desmophyllum</taxon>
    </lineage>
</organism>
<feature type="compositionally biased region" description="Basic and acidic residues" evidence="1">
    <location>
        <begin position="166"/>
        <end position="180"/>
    </location>
</feature>
<accession>A0A9W9ZR36</accession>
<feature type="compositionally biased region" description="Acidic residues" evidence="1">
    <location>
        <begin position="111"/>
        <end position="125"/>
    </location>
</feature>
<feature type="compositionally biased region" description="Low complexity" evidence="1">
    <location>
        <begin position="290"/>
        <end position="310"/>
    </location>
</feature>